<dbReference type="EMBL" id="JAUEDM010000007">
    <property type="protein sequence ID" value="KAK3314398.1"/>
    <property type="molecule type" value="Genomic_DNA"/>
</dbReference>
<reference evidence="2" key="2">
    <citation type="submission" date="2023-06" db="EMBL/GenBank/DDBJ databases">
        <authorList>
            <consortium name="Lawrence Berkeley National Laboratory"/>
            <person name="Haridas S."/>
            <person name="Hensen N."/>
            <person name="Bonometti L."/>
            <person name="Westerberg I."/>
            <person name="Brannstrom I.O."/>
            <person name="Guillou S."/>
            <person name="Cros-Aarteil S."/>
            <person name="Calhoun S."/>
            <person name="Kuo A."/>
            <person name="Mondo S."/>
            <person name="Pangilinan J."/>
            <person name="Riley R."/>
            <person name="Labutti K."/>
            <person name="Andreopoulos B."/>
            <person name="Lipzen A."/>
            <person name="Chen C."/>
            <person name="Yanf M."/>
            <person name="Daum C."/>
            <person name="Ng V."/>
            <person name="Clum A."/>
            <person name="Steindorff A."/>
            <person name="Ohm R."/>
            <person name="Martin F."/>
            <person name="Silar P."/>
            <person name="Natvig D."/>
            <person name="Lalanne C."/>
            <person name="Gautier V."/>
            <person name="Ament-Velasquez S.L."/>
            <person name="Kruys A."/>
            <person name="Hutchinson M.I."/>
            <person name="Powell A.J."/>
            <person name="Barry K."/>
            <person name="Miller A.N."/>
            <person name="Grigoriev I.V."/>
            <person name="Debuchy R."/>
            <person name="Gladieux P."/>
            <person name="Thoren M.H."/>
            <person name="Johannesson H."/>
        </authorList>
    </citation>
    <scope>NUCLEOTIDE SEQUENCE</scope>
    <source>
        <strain evidence="2">CBS 118394</strain>
    </source>
</reference>
<organism evidence="2 3">
    <name type="scientific">Apodospora peruviana</name>
    <dbReference type="NCBI Taxonomy" id="516989"/>
    <lineage>
        <taxon>Eukaryota</taxon>
        <taxon>Fungi</taxon>
        <taxon>Dikarya</taxon>
        <taxon>Ascomycota</taxon>
        <taxon>Pezizomycotina</taxon>
        <taxon>Sordariomycetes</taxon>
        <taxon>Sordariomycetidae</taxon>
        <taxon>Sordariales</taxon>
        <taxon>Lasiosphaeriaceae</taxon>
        <taxon>Apodospora</taxon>
    </lineage>
</organism>
<name>A0AAE0HWX7_9PEZI</name>
<accession>A0AAE0HWX7</accession>
<proteinExistence type="predicted"/>
<protein>
    <submittedName>
        <fullName evidence="2">Uncharacterized protein</fullName>
    </submittedName>
</protein>
<dbReference type="AlphaFoldDB" id="A0AAE0HWX7"/>
<evidence type="ECO:0000313" key="3">
    <source>
        <dbReference type="Proteomes" id="UP001283341"/>
    </source>
</evidence>
<evidence type="ECO:0000313" key="2">
    <source>
        <dbReference type="EMBL" id="KAK3314398.1"/>
    </source>
</evidence>
<feature type="compositionally biased region" description="Basic and acidic residues" evidence="1">
    <location>
        <begin position="107"/>
        <end position="119"/>
    </location>
</feature>
<keyword evidence="3" id="KW-1185">Reference proteome</keyword>
<reference evidence="2" key="1">
    <citation type="journal article" date="2023" name="Mol. Phylogenet. Evol.">
        <title>Genome-scale phylogeny and comparative genomics of the fungal order Sordariales.</title>
        <authorList>
            <person name="Hensen N."/>
            <person name="Bonometti L."/>
            <person name="Westerberg I."/>
            <person name="Brannstrom I.O."/>
            <person name="Guillou S."/>
            <person name="Cros-Aarteil S."/>
            <person name="Calhoun S."/>
            <person name="Haridas S."/>
            <person name="Kuo A."/>
            <person name="Mondo S."/>
            <person name="Pangilinan J."/>
            <person name="Riley R."/>
            <person name="LaButti K."/>
            <person name="Andreopoulos B."/>
            <person name="Lipzen A."/>
            <person name="Chen C."/>
            <person name="Yan M."/>
            <person name="Daum C."/>
            <person name="Ng V."/>
            <person name="Clum A."/>
            <person name="Steindorff A."/>
            <person name="Ohm R.A."/>
            <person name="Martin F."/>
            <person name="Silar P."/>
            <person name="Natvig D.O."/>
            <person name="Lalanne C."/>
            <person name="Gautier V."/>
            <person name="Ament-Velasquez S.L."/>
            <person name="Kruys A."/>
            <person name="Hutchinson M.I."/>
            <person name="Powell A.J."/>
            <person name="Barry K."/>
            <person name="Miller A.N."/>
            <person name="Grigoriev I.V."/>
            <person name="Debuchy R."/>
            <person name="Gladieux P."/>
            <person name="Hiltunen Thoren M."/>
            <person name="Johannesson H."/>
        </authorList>
    </citation>
    <scope>NUCLEOTIDE SEQUENCE</scope>
    <source>
        <strain evidence="2">CBS 118394</strain>
    </source>
</reference>
<dbReference type="Proteomes" id="UP001283341">
    <property type="component" value="Unassembled WGS sequence"/>
</dbReference>
<evidence type="ECO:0000256" key="1">
    <source>
        <dbReference type="SAM" id="MobiDB-lite"/>
    </source>
</evidence>
<feature type="compositionally biased region" description="Low complexity" evidence="1">
    <location>
        <begin position="29"/>
        <end position="38"/>
    </location>
</feature>
<feature type="compositionally biased region" description="Polar residues" evidence="1">
    <location>
        <begin position="12"/>
        <end position="28"/>
    </location>
</feature>
<comment type="caution">
    <text evidence="2">The sequence shown here is derived from an EMBL/GenBank/DDBJ whole genome shotgun (WGS) entry which is preliminary data.</text>
</comment>
<sequence length="139" mass="15433">MNRRTESIAASEATTLKGSDQQTLNRTESVSSQLSSSSTAAAKYGNKKQSESGPSEPPPAGEEGRQQYVYYKKNKKRPQPDTAPKEMSRLSKFMSKFQSPAVKATKSIREREEEEDRRLGITRTEVTDVGRSSNAWALS</sequence>
<feature type="region of interest" description="Disordered" evidence="1">
    <location>
        <begin position="1"/>
        <end position="119"/>
    </location>
</feature>
<gene>
    <name evidence="2" type="ORF">B0H66DRAFT_568361</name>
</gene>